<dbReference type="SUPFAM" id="SSF52317">
    <property type="entry name" value="Class I glutamine amidotransferase-like"/>
    <property type="match status" value="1"/>
</dbReference>
<dbReference type="Pfam" id="PF00117">
    <property type="entry name" value="GATase"/>
    <property type="match status" value="1"/>
</dbReference>
<evidence type="ECO:0000259" key="1">
    <source>
        <dbReference type="Pfam" id="PF00117"/>
    </source>
</evidence>
<dbReference type="InterPro" id="IPR044992">
    <property type="entry name" value="ChyE-like"/>
</dbReference>
<dbReference type="InterPro" id="IPR017926">
    <property type="entry name" value="GATASE"/>
</dbReference>
<dbReference type="Gene3D" id="3.40.50.880">
    <property type="match status" value="1"/>
</dbReference>
<keyword evidence="3" id="KW-1185">Reference proteome</keyword>
<proteinExistence type="predicted"/>
<evidence type="ECO:0000313" key="2">
    <source>
        <dbReference type="EMBL" id="NMO18140.1"/>
    </source>
</evidence>
<dbReference type="PANTHER" id="PTHR42695">
    <property type="entry name" value="GLUTAMINE AMIDOTRANSFERASE YLR126C-RELATED"/>
    <property type="match status" value="1"/>
</dbReference>
<sequence length="233" mass="25497">MRAVVFQHEEHEGPGLLGPALEAAGFSLVTRFRSVRREDVSADLVVVMGGPMGVYEADQHPFLHEEQSLLTERLANELPCLGICLGAQLLASAAGAEVFPGKNGFEVGVAPVRWTQDALKDPVIGPARPKSVVAHWHGDTYKPVSGATLLASTDRYTQQAFRLGTSYAFQFHPELTAAEMGRWLDLETEDLKQRGKDVQELKSQLPKLKAAEAENTELLHRLAHHFARVAGGR</sequence>
<comment type="caution">
    <text evidence="2">The sequence shown here is derived from an EMBL/GenBank/DDBJ whole genome shotgun (WGS) entry which is preliminary data.</text>
</comment>
<accession>A0A848LKA6</accession>
<dbReference type="RefSeq" id="WP_169347414.1">
    <property type="nucleotide sequence ID" value="NZ_JABBJJ010000125.1"/>
</dbReference>
<reference evidence="2 3" key="1">
    <citation type="submission" date="2020-04" db="EMBL/GenBank/DDBJ databases">
        <title>Draft genome of Pyxidicoccus fallax type strain.</title>
        <authorList>
            <person name="Whitworth D.E."/>
        </authorList>
    </citation>
    <scope>NUCLEOTIDE SEQUENCE [LARGE SCALE GENOMIC DNA]</scope>
    <source>
        <strain evidence="2 3">DSM 14698</strain>
    </source>
</reference>
<name>A0A848LKA6_9BACT</name>
<dbReference type="PROSITE" id="PS51273">
    <property type="entry name" value="GATASE_TYPE_1"/>
    <property type="match status" value="1"/>
</dbReference>
<keyword evidence="2" id="KW-0808">Transferase</keyword>
<dbReference type="CDD" id="cd01741">
    <property type="entry name" value="GATase1_1"/>
    <property type="match status" value="1"/>
</dbReference>
<dbReference type="AlphaFoldDB" id="A0A848LKA6"/>
<organism evidence="2 3">
    <name type="scientific">Pyxidicoccus fallax</name>
    <dbReference type="NCBI Taxonomy" id="394095"/>
    <lineage>
        <taxon>Bacteria</taxon>
        <taxon>Pseudomonadati</taxon>
        <taxon>Myxococcota</taxon>
        <taxon>Myxococcia</taxon>
        <taxon>Myxococcales</taxon>
        <taxon>Cystobacterineae</taxon>
        <taxon>Myxococcaceae</taxon>
        <taxon>Pyxidicoccus</taxon>
    </lineage>
</organism>
<dbReference type="PANTHER" id="PTHR42695:SF5">
    <property type="entry name" value="GLUTAMINE AMIDOTRANSFERASE YLR126C-RELATED"/>
    <property type="match status" value="1"/>
</dbReference>
<keyword evidence="2" id="KW-0315">Glutamine amidotransferase</keyword>
<gene>
    <name evidence="2" type="ORF">HG543_25255</name>
</gene>
<protein>
    <submittedName>
        <fullName evidence="2">Glutamine amidotransferase</fullName>
    </submittedName>
</protein>
<dbReference type="GO" id="GO:0005829">
    <property type="term" value="C:cytosol"/>
    <property type="evidence" value="ECO:0007669"/>
    <property type="project" value="TreeGrafter"/>
</dbReference>
<dbReference type="Proteomes" id="UP000518300">
    <property type="component" value="Unassembled WGS sequence"/>
</dbReference>
<evidence type="ECO:0000313" key="3">
    <source>
        <dbReference type="Proteomes" id="UP000518300"/>
    </source>
</evidence>
<dbReference type="PRINTS" id="PR00096">
    <property type="entry name" value="GATASE"/>
</dbReference>
<dbReference type="EMBL" id="JABBJJ010000125">
    <property type="protein sequence ID" value="NMO18140.1"/>
    <property type="molecule type" value="Genomic_DNA"/>
</dbReference>
<feature type="domain" description="Glutamine amidotransferase" evidence="1">
    <location>
        <begin position="39"/>
        <end position="181"/>
    </location>
</feature>
<dbReference type="GO" id="GO:0016740">
    <property type="term" value="F:transferase activity"/>
    <property type="evidence" value="ECO:0007669"/>
    <property type="project" value="UniProtKB-KW"/>
</dbReference>
<dbReference type="InterPro" id="IPR029062">
    <property type="entry name" value="Class_I_gatase-like"/>
</dbReference>